<evidence type="ECO:0000313" key="11">
    <source>
        <dbReference type="Proteomes" id="UP000887013"/>
    </source>
</evidence>
<comment type="similarity">
    <text evidence="1">Belongs to the DNA polymerase type-B family.</text>
</comment>
<reference evidence="10" key="1">
    <citation type="submission" date="2020-08" db="EMBL/GenBank/DDBJ databases">
        <title>Multicomponent nature underlies the extraordinary mechanical properties of spider dragline silk.</title>
        <authorList>
            <person name="Kono N."/>
            <person name="Nakamura H."/>
            <person name="Mori M."/>
            <person name="Yoshida Y."/>
            <person name="Ohtoshi R."/>
            <person name="Malay A.D."/>
            <person name="Moran D.A.P."/>
            <person name="Tomita M."/>
            <person name="Numata K."/>
            <person name="Arakawa K."/>
        </authorList>
    </citation>
    <scope>NUCLEOTIDE SEQUENCE</scope>
</reference>
<evidence type="ECO:0000256" key="6">
    <source>
        <dbReference type="ARBA" id="ARBA00022932"/>
    </source>
</evidence>
<dbReference type="Gene3D" id="1.10.287.690">
    <property type="entry name" value="Helix hairpin bin"/>
    <property type="match status" value="1"/>
</dbReference>
<evidence type="ECO:0000313" key="10">
    <source>
        <dbReference type="EMBL" id="GFS93598.1"/>
    </source>
</evidence>
<gene>
    <name evidence="10" type="primary">AVEN_218220_1</name>
    <name evidence="10" type="ORF">NPIL_702221</name>
</gene>
<keyword evidence="5" id="KW-0235">DNA replication</keyword>
<dbReference type="SUPFAM" id="SSF56672">
    <property type="entry name" value="DNA/RNA polymerases"/>
    <property type="match status" value="1"/>
</dbReference>
<dbReference type="PANTHER" id="PTHR33568:SF3">
    <property type="entry name" value="DNA-DIRECTED DNA POLYMERASE"/>
    <property type="match status" value="1"/>
</dbReference>
<dbReference type="GO" id="GO:0003887">
    <property type="term" value="F:DNA-directed DNA polymerase activity"/>
    <property type="evidence" value="ECO:0007669"/>
    <property type="project" value="UniProtKB-KW"/>
</dbReference>
<keyword evidence="4" id="KW-0548">Nucleotidyltransferase</keyword>
<evidence type="ECO:0000259" key="9">
    <source>
        <dbReference type="Pfam" id="PF03175"/>
    </source>
</evidence>
<dbReference type="InterPro" id="IPR004868">
    <property type="entry name" value="DNA-dir_DNA_pol_B_mt/vir"/>
</dbReference>
<dbReference type="PANTHER" id="PTHR33568">
    <property type="entry name" value="DNA POLYMERASE"/>
    <property type="match status" value="1"/>
</dbReference>
<sequence>MLSYCRSDVDILRRCCMVFREQFMEIANVDPFRYVTIASACMATYRSGHIQDNSIAMVPVHGYSHGKQFSPDAIRWLDYISFTEKLKILHSLNGKGRRQVAKLALNSFWGRWGMNLNKTKLSYVSSVPDFNRYLSDPTKNIKDIFLPSEE</sequence>
<accession>A0A8X6N4G2</accession>
<evidence type="ECO:0000256" key="8">
    <source>
        <dbReference type="ARBA" id="ARBA00049244"/>
    </source>
</evidence>
<dbReference type="Pfam" id="PF03175">
    <property type="entry name" value="DNA_pol_B_2"/>
    <property type="match status" value="1"/>
</dbReference>
<evidence type="ECO:0000256" key="3">
    <source>
        <dbReference type="ARBA" id="ARBA00022679"/>
    </source>
</evidence>
<keyword evidence="7" id="KW-0238">DNA-binding</keyword>
<organism evidence="10 11">
    <name type="scientific">Nephila pilipes</name>
    <name type="common">Giant wood spider</name>
    <name type="synonym">Nephila maculata</name>
    <dbReference type="NCBI Taxonomy" id="299642"/>
    <lineage>
        <taxon>Eukaryota</taxon>
        <taxon>Metazoa</taxon>
        <taxon>Ecdysozoa</taxon>
        <taxon>Arthropoda</taxon>
        <taxon>Chelicerata</taxon>
        <taxon>Arachnida</taxon>
        <taxon>Araneae</taxon>
        <taxon>Araneomorphae</taxon>
        <taxon>Entelegynae</taxon>
        <taxon>Araneoidea</taxon>
        <taxon>Nephilidae</taxon>
        <taxon>Nephila</taxon>
    </lineage>
</organism>
<feature type="domain" description="DNA-directed DNA polymerase family B mitochondria/virus" evidence="9">
    <location>
        <begin position="96"/>
        <end position="126"/>
    </location>
</feature>
<protein>
    <recommendedName>
        <fullName evidence="2">DNA-directed DNA polymerase</fullName>
        <ecNumber evidence="2">2.7.7.7</ecNumber>
    </recommendedName>
</protein>
<evidence type="ECO:0000256" key="7">
    <source>
        <dbReference type="ARBA" id="ARBA00023125"/>
    </source>
</evidence>
<proteinExistence type="inferred from homology"/>
<dbReference type="OrthoDB" id="6436648at2759"/>
<evidence type="ECO:0000256" key="5">
    <source>
        <dbReference type="ARBA" id="ARBA00022705"/>
    </source>
</evidence>
<dbReference type="InterPro" id="IPR043502">
    <property type="entry name" value="DNA/RNA_pol_sf"/>
</dbReference>
<dbReference type="GO" id="GO:0003677">
    <property type="term" value="F:DNA binding"/>
    <property type="evidence" value="ECO:0007669"/>
    <property type="project" value="UniProtKB-KW"/>
</dbReference>
<name>A0A8X6N4G2_NEPPI</name>
<comment type="catalytic activity">
    <reaction evidence="8">
        <text>DNA(n) + a 2'-deoxyribonucleoside 5'-triphosphate = DNA(n+1) + diphosphate</text>
        <dbReference type="Rhea" id="RHEA:22508"/>
        <dbReference type="Rhea" id="RHEA-COMP:17339"/>
        <dbReference type="Rhea" id="RHEA-COMP:17340"/>
        <dbReference type="ChEBI" id="CHEBI:33019"/>
        <dbReference type="ChEBI" id="CHEBI:61560"/>
        <dbReference type="ChEBI" id="CHEBI:173112"/>
        <dbReference type="EC" id="2.7.7.7"/>
    </reaction>
</comment>
<evidence type="ECO:0000256" key="4">
    <source>
        <dbReference type="ARBA" id="ARBA00022695"/>
    </source>
</evidence>
<dbReference type="Proteomes" id="UP000887013">
    <property type="component" value="Unassembled WGS sequence"/>
</dbReference>
<comment type="caution">
    <text evidence="10">The sequence shown here is derived from an EMBL/GenBank/DDBJ whole genome shotgun (WGS) entry which is preliminary data.</text>
</comment>
<keyword evidence="3" id="KW-0808">Transferase</keyword>
<feature type="non-terminal residue" evidence="10">
    <location>
        <position position="1"/>
    </location>
</feature>
<keyword evidence="6" id="KW-0239">DNA-directed DNA polymerase</keyword>
<dbReference type="EC" id="2.7.7.7" evidence="2"/>
<dbReference type="AlphaFoldDB" id="A0A8X6N4G2"/>
<dbReference type="EMBL" id="BMAW01053949">
    <property type="protein sequence ID" value="GFS93598.1"/>
    <property type="molecule type" value="Genomic_DNA"/>
</dbReference>
<dbReference type="GO" id="GO:0006260">
    <property type="term" value="P:DNA replication"/>
    <property type="evidence" value="ECO:0007669"/>
    <property type="project" value="UniProtKB-KW"/>
</dbReference>
<evidence type="ECO:0000256" key="2">
    <source>
        <dbReference type="ARBA" id="ARBA00012417"/>
    </source>
</evidence>
<evidence type="ECO:0000256" key="1">
    <source>
        <dbReference type="ARBA" id="ARBA00005755"/>
    </source>
</evidence>
<keyword evidence="11" id="KW-1185">Reference proteome</keyword>
<dbReference type="GO" id="GO:0000166">
    <property type="term" value="F:nucleotide binding"/>
    <property type="evidence" value="ECO:0007669"/>
    <property type="project" value="InterPro"/>
</dbReference>